<comment type="similarity">
    <text evidence="1">Belongs to the ABC transporter superfamily.</text>
</comment>
<dbReference type="AlphaFoldDB" id="A0A8J8CD27"/>
<gene>
    <name evidence="6" type="ORF">KIY12_04315</name>
</gene>
<evidence type="ECO:0000256" key="4">
    <source>
        <dbReference type="ARBA" id="ARBA00022840"/>
    </source>
</evidence>
<dbReference type="InterPro" id="IPR050763">
    <property type="entry name" value="ABC_transporter_ATP-binding"/>
</dbReference>
<keyword evidence="3" id="KW-0547">Nucleotide-binding</keyword>
<protein>
    <submittedName>
        <fullName evidence="6">ABC transporter ATP-binding protein</fullName>
    </submittedName>
</protein>
<sequence length="310" mass="34438">MISCTGLTKVYGKSSRKALDSVTFRITGKGIFVLIGRNGSGKTTMVRILSTELEPTSGTVTIDGVNVVENPAEIRNRIAIVPQEARTINWMTPMQTAFSYLLWRGFSRTEAKQRASNALEDLGMGKYAHSLNRKLSGGMKRKVLVATVLASEADIVFLDEPTTGLDPISRREFWEILRRTSANRFVFLTTHYLEEAEALADEIGILDVGRMVRIGTLQSLRKSIDFNFSLRIPVGQQFSMPRVERGEVFHSKEETHILTVEEEAYNISRELAKSGTRFTINPVSLEDIFFYLIGGADNMAGTVGGEDDGC</sequence>
<dbReference type="InterPro" id="IPR003593">
    <property type="entry name" value="AAA+_ATPase"/>
</dbReference>
<dbReference type="CDD" id="cd03263">
    <property type="entry name" value="ABC_subfamily_A"/>
    <property type="match status" value="1"/>
</dbReference>
<keyword evidence="4 6" id="KW-0067">ATP-binding</keyword>
<feature type="domain" description="ABC transporter" evidence="5">
    <location>
        <begin position="2"/>
        <end position="233"/>
    </location>
</feature>
<dbReference type="PROSITE" id="PS00211">
    <property type="entry name" value="ABC_TRANSPORTER_1"/>
    <property type="match status" value="1"/>
</dbReference>
<dbReference type="PANTHER" id="PTHR42711">
    <property type="entry name" value="ABC TRANSPORTER ATP-BINDING PROTEIN"/>
    <property type="match status" value="1"/>
</dbReference>
<comment type="caution">
    <text evidence="6">The sequence shown here is derived from an EMBL/GenBank/DDBJ whole genome shotgun (WGS) entry which is preliminary data.</text>
</comment>
<dbReference type="GO" id="GO:0005524">
    <property type="term" value="F:ATP binding"/>
    <property type="evidence" value="ECO:0007669"/>
    <property type="project" value="UniProtKB-KW"/>
</dbReference>
<evidence type="ECO:0000313" key="7">
    <source>
        <dbReference type="Proteomes" id="UP000750197"/>
    </source>
</evidence>
<keyword evidence="2" id="KW-0813">Transport</keyword>
<dbReference type="GO" id="GO:0016887">
    <property type="term" value="F:ATP hydrolysis activity"/>
    <property type="evidence" value="ECO:0007669"/>
    <property type="project" value="InterPro"/>
</dbReference>
<dbReference type="Pfam" id="PF00005">
    <property type="entry name" value="ABC_tran"/>
    <property type="match status" value="1"/>
</dbReference>
<evidence type="ECO:0000259" key="5">
    <source>
        <dbReference type="PROSITE" id="PS50893"/>
    </source>
</evidence>
<evidence type="ECO:0000313" key="6">
    <source>
        <dbReference type="EMBL" id="MBX8643930.1"/>
    </source>
</evidence>
<dbReference type="Proteomes" id="UP000750197">
    <property type="component" value="Unassembled WGS sequence"/>
</dbReference>
<dbReference type="InterPro" id="IPR027417">
    <property type="entry name" value="P-loop_NTPase"/>
</dbReference>
<dbReference type="InterPro" id="IPR003439">
    <property type="entry name" value="ABC_transporter-like_ATP-bd"/>
</dbReference>
<dbReference type="PROSITE" id="PS50893">
    <property type="entry name" value="ABC_TRANSPORTER_2"/>
    <property type="match status" value="1"/>
</dbReference>
<accession>A0A8J8CD27</accession>
<dbReference type="Gene3D" id="3.40.50.300">
    <property type="entry name" value="P-loop containing nucleotide triphosphate hydrolases"/>
    <property type="match status" value="1"/>
</dbReference>
<proteinExistence type="inferred from homology"/>
<evidence type="ECO:0000256" key="1">
    <source>
        <dbReference type="ARBA" id="ARBA00005417"/>
    </source>
</evidence>
<reference evidence="6" key="1">
    <citation type="submission" date="2021-05" db="EMBL/GenBank/DDBJ databases">
        <title>Genomic insights into ecological role and evolution of a novel Thermoplasmata order Candidatus Sysuiplasmatales.</title>
        <authorList>
            <person name="Yuan Y."/>
        </authorList>
    </citation>
    <scope>NUCLEOTIDE SEQUENCE</scope>
    <source>
        <strain evidence="6">TUT19-bin139</strain>
    </source>
</reference>
<evidence type="ECO:0000256" key="2">
    <source>
        <dbReference type="ARBA" id="ARBA00022448"/>
    </source>
</evidence>
<dbReference type="SMART" id="SM00382">
    <property type="entry name" value="AAA"/>
    <property type="match status" value="1"/>
</dbReference>
<evidence type="ECO:0000256" key="3">
    <source>
        <dbReference type="ARBA" id="ARBA00022741"/>
    </source>
</evidence>
<dbReference type="EMBL" id="JAHEAC010000029">
    <property type="protein sequence ID" value="MBX8643930.1"/>
    <property type="molecule type" value="Genomic_DNA"/>
</dbReference>
<name>A0A8J8CD27_9ARCH</name>
<dbReference type="SUPFAM" id="SSF52540">
    <property type="entry name" value="P-loop containing nucleoside triphosphate hydrolases"/>
    <property type="match status" value="1"/>
</dbReference>
<dbReference type="PANTHER" id="PTHR42711:SF5">
    <property type="entry name" value="ABC TRANSPORTER ATP-BINDING PROTEIN NATA"/>
    <property type="match status" value="1"/>
</dbReference>
<dbReference type="InterPro" id="IPR017871">
    <property type="entry name" value="ABC_transporter-like_CS"/>
</dbReference>
<organism evidence="6 7">
    <name type="scientific">Candidatus Sysuiplasma superficiale</name>
    <dbReference type="NCBI Taxonomy" id="2823368"/>
    <lineage>
        <taxon>Archaea</taxon>
        <taxon>Methanobacteriati</taxon>
        <taxon>Thermoplasmatota</taxon>
        <taxon>Thermoplasmata</taxon>
        <taxon>Candidatus Sysuiplasmatales</taxon>
        <taxon>Candidatus Sysuiplasmataceae</taxon>
        <taxon>Candidatus Sysuiplasma</taxon>
    </lineage>
</organism>